<evidence type="ECO:0000313" key="1">
    <source>
        <dbReference type="EMBL" id="KAI0065328.1"/>
    </source>
</evidence>
<reference evidence="1" key="1">
    <citation type="submission" date="2021-03" db="EMBL/GenBank/DDBJ databases">
        <authorList>
            <consortium name="DOE Joint Genome Institute"/>
            <person name="Ahrendt S."/>
            <person name="Looney B.P."/>
            <person name="Miyauchi S."/>
            <person name="Morin E."/>
            <person name="Drula E."/>
            <person name="Courty P.E."/>
            <person name="Chicoki N."/>
            <person name="Fauchery L."/>
            <person name="Kohler A."/>
            <person name="Kuo A."/>
            <person name="Labutti K."/>
            <person name="Pangilinan J."/>
            <person name="Lipzen A."/>
            <person name="Riley R."/>
            <person name="Andreopoulos W."/>
            <person name="He G."/>
            <person name="Johnson J."/>
            <person name="Barry K.W."/>
            <person name="Grigoriev I.V."/>
            <person name="Nagy L."/>
            <person name="Hibbett D."/>
            <person name="Henrissat B."/>
            <person name="Matheny P.B."/>
            <person name="Labbe J."/>
            <person name="Martin F."/>
        </authorList>
    </citation>
    <scope>NUCLEOTIDE SEQUENCE</scope>
    <source>
        <strain evidence="1">HHB10654</strain>
    </source>
</reference>
<reference evidence="1" key="2">
    <citation type="journal article" date="2022" name="New Phytol.">
        <title>Evolutionary transition to the ectomycorrhizal habit in the genomes of a hyperdiverse lineage of mushroom-forming fungi.</title>
        <authorList>
            <person name="Looney B."/>
            <person name="Miyauchi S."/>
            <person name="Morin E."/>
            <person name="Drula E."/>
            <person name="Courty P.E."/>
            <person name="Kohler A."/>
            <person name="Kuo A."/>
            <person name="LaButti K."/>
            <person name="Pangilinan J."/>
            <person name="Lipzen A."/>
            <person name="Riley R."/>
            <person name="Andreopoulos W."/>
            <person name="He G."/>
            <person name="Johnson J."/>
            <person name="Nolan M."/>
            <person name="Tritt A."/>
            <person name="Barry K.W."/>
            <person name="Grigoriev I.V."/>
            <person name="Nagy L.G."/>
            <person name="Hibbett D."/>
            <person name="Henrissat B."/>
            <person name="Matheny P.B."/>
            <person name="Labbe J."/>
            <person name="Martin F.M."/>
        </authorList>
    </citation>
    <scope>NUCLEOTIDE SEQUENCE</scope>
    <source>
        <strain evidence="1">HHB10654</strain>
    </source>
</reference>
<protein>
    <submittedName>
        <fullName evidence="1">Uncharacterized protein</fullName>
    </submittedName>
</protein>
<gene>
    <name evidence="1" type="ORF">BV25DRAFT_1913918</name>
</gene>
<dbReference type="Proteomes" id="UP000814140">
    <property type="component" value="Unassembled WGS sequence"/>
</dbReference>
<evidence type="ECO:0000313" key="2">
    <source>
        <dbReference type="Proteomes" id="UP000814140"/>
    </source>
</evidence>
<sequence>MPLLSSILGFSLFGLAARVGQLGIQKRNLLDNPGGHVISMVVFGYVGYWAHRWDERAAVLIADKRAQIAERRRAQIERADAAAAAALGEAS</sequence>
<organism evidence="1 2">
    <name type="scientific">Artomyces pyxidatus</name>
    <dbReference type="NCBI Taxonomy" id="48021"/>
    <lineage>
        <taxon>Eukaryota</taxon>
        <taxon>Fungi</taxon>
        <taxon>Dikarya</taxon>
        <taxon>Basidiomycota</taxon>
        <taxon>Agaricomycotina</taxon>
        <taxon>Agaricomycetes</taxon>
        <taxon>Russulales</taxon>
        <taxon>Auriscalpiaceae</taxon>
        <taxon>Artomyces</taxon>
    </lineage>
</organism>
<keyword evidence="2" id="KW-1185">Reference proteome</keyword>
<dbReference type="EMBL" id="MU277196">
    <property type="protein sequence ID" value="KAI0065328.1"/>
    <property type="molecule type" value="Genomic_DNA"/>
</dbReference>
<proteinExistence type="predicted"/>
<comment type="caution">
    <text evidence="1">The sequence shown here is derived from an EMBL/GenBank/DDBJ whole genome shotgun (WGS) entry which is preliminary data.</text>
</comment>
<accession>A0ACB8T9R4</accession>
<name>A0ACB8T9R4_9AGAM</name>